<proteinExistence type="predicted"/>
<dbReference type="Proteomes" id="UP000830768">
    <property type="component" value="Chromosome 6"/>
</dbReference>
<accession>A0ACD3Z8A2</accession>
<evidence type="ECO:0000313" key="2">
    <source>
        <dbReference type="Proteomes" id="UP000830768"/>
    </source>
</evidence>
<protein>
    <submittedName>
        <fullName evidence="1">Uncharacterized protein</fullName>
    </submittedName>
</protein>
<name>A0ACD3Z8A2_FUSSC</name>
<keyword evidence="2" id="KW-1185">Reference proteome</keyword>
<gene>
    <name evidence="1" type="ORF">LCI18_007238</name>
</gene>
<organism evidence="1 2">
    <name type="scientific">Fusarium solani subsp. cucurbitae</name>
    <name type="common">Neocosmosporum cucurbitae</name>
    <dbReference type="NCBI Taxonomy" id="2747967"/>
    <lineage>
        <taxon>Eukaryota</taxon>
        <taxon>Fungi</taxon>
        <taxon>Dikarya</taxon>
        <taxon>Ascomycota</taxon>
        <taxon>Pezizomycotina</taxon>
        <taxon>Sordariomycetes</taxon>
        <taxon>Hypocreomycetidae</taxon>
        <taxon>Hypocreales</taxon>
        <taxon>Nectriaceae</taxon>
        <taxon>Fusarium</taxon>
        <taxon>Fusarium solani species complex</taxon>
    </lineage>
</organism>
<sequence length="558" mass="61109">MSDSSCIKRVDTPHEGSASQVNRNPYSSMSVPCFPSSFRAPNLLGAEFLAIEAAVVTNHSTPVPKGWRFSQPSVDVQNATFCNVTLTYTHPGQNDTLNVEVWLPLAEEWNGRFQAVGGGGWNAGRFPLSWMGMAGAVADGYATATTDAGLGDAYDPLPWSFVSPGNVNLYALQNLGLVSLGDEAIIAKDVINSYYGKPPSYSYWNGCSQGGRQGVMLAQQFPTAYDGIISAAPGVYWAEMFFSNIWPTFYMEITRQYPRGCELNELTAIATSICDPLDGVKDGLISDPEGCRAAFNPFDHIGTSFNCVGKGFADTIKITKAAAAVANAAYKGPVFSNGKPLWYGFEIGTDLSYIAPTNCTNTGCVATGNEMIELWHNSFDITNTPLDFSNLTHKDFDNMYRMAKRTYAPFLATNERDLSEFRDAGGKMITFHGLIDPIIPAESSLAYYKAVSSFLDDTQDFYRYYRAPGLSHCLGGSGGQPEQLFAQLREWVENDKAPEESPVLITTPDKKTQQQILCNFPKKAVLDSSYSDANNTECWSCVDEQQIPSKRNGQQILH</sequence>
<dbReference type="EMBL" id="CP090035">
    <property type="protein sequence ID" value="UPK96303.1"/>
    <property type="molecule type" value="Genomic_DNA"/>
</dbReference>
<reference evidence="1" key="1">
    <citation type="submission" date="2021-11" db="EMBL/GenBank/DDBJ databases">
        <title>Fusarium solani-melongenae Genome sequencing and assembly.</title>
        <authorList>
            <person name="Xie S."/>
            <person name="Huang L."/>
            <person name="Zhang X."/>
        </authorList>
    </citation>
    <scope>NUCLEOTIDE SEQUENCE</scope>
    <source>
        <strain evidence="1">CRI 24-3</strain>
    </source>
</reference>
<evidence type="ECO:0000313" key="1">
    <source>
        <dbReference type="EMBL" id="UPK96303.1"/>
    </source>
</evidence>